<sequence>MKNIIVLLVLMTTAVWSQEPKLISSQAVSAEKIYLQLDRNLYTTTDTIWFKSILLNASQHTPSTLSGVLHVELIQEDETLYKKQLIKLENGIGEGYFVLNKNASEGKYLVRAYTRWNENFENDFFFEEYIYIFGADDKGVDPIENISLIEDEENNRHLQVHFNPKAIDSSHRNKLTVFITLDDKKDTLALGKGKNENYSLDYSVDEKTQFATFKIQTDNNKIREKTVILNKEYIDLQFFPESGKLIHGLSGKVGFKALDANGNGKPVEGVILDEKQNFITPFKSNSLGMGYFFINEADSTKNYFARLNTSALKGEAVLHPLPKVASKGTSLSVIKQGENVLIKTASNFLKNEKIFLQVSMRGVNLYKQEANLEQGAHQMLMAVNPLPEGIIVIKLLDKQKKPIAERLYFNEKRNNRLQIDLSADKQVYNKRELTSLTIKTKKDEKALKTNLSLLVIDKKKLGSAQTLRQNILSYFLVDSELKGTVENPGYYFKSDSSKYFDLEALILTQGWSNYTYAQVYESFINKPETALSVSGKVNTLFSNKKGKENIELTMITSGKTKSIYTQVSDSLGNFDFRLKDEYGGKMEVIVQTTGKSGAKKNNPVSFFKRESPPVTFEHDNSVYELDSIVTVFVEESKKQRKMEQEFEMQNGSVLLDEVNLSAYKMTPNRKKVMERFGKPEVVIDGKEILSKKQTWSYGLFSILMHEYPGIVNIRPGNEGYLQANINNDSTLFVVDGIPVQYVDFSLIPNIPPEEITSMEIIYFARDFQDLYCSVHPEILECRMAPPIWGHVIALYTKAQIGIHGARKPDGLTPNIVDVFASPREFYVPKYDNKQNNTWKSLDLRTVINWKPILQTNESGELMTSFYNADVEGEMMVVVEALSDEGEIGYQEITYEVTQHSD</sequence>
<protein>
    <recommendedName>
        <fullName evidence="1">Macroglobulin domain-containing protein</fullName>
    </recommendedName>
</protein>
<name>A0ABS8GNF3_9FLAO</name>
<feature type="domain" description="Macroglobulin" evidence="1">
    <location>
        <begin position="32"/>
        <end position="116"/>
    </location>
</feature>
<proteinExistence type="predicted"/>
<comment type="caution">
    <text evidence="2">The sequence shown here is derived from an EMBL/GenBank/DDBJ whole genome shotgun (WGS) entry which is preliminary data.</text>
</comment>
<evidence type="ECO:0000313" key="2">
    <source>
        <dbReference type="EMBL" id="MCC4211210.1"/>
    </source>
</evidence>
<evidence type="ECO:0000313" key="3">
    <source>
        <dbReference type="Proteomes" id="UP001197770"/>
    </source>
</evidence>
<dbReference type="RefSeq" id="WP_228228334.1">
    <property type="nucleotide sequence ID" value="NZ_JAJGMW010000001.1"/>
</dbReference>
<reference evidence="2 3" key="1">
    <citation type="submission" date="2021-11" db="EMBL/GenBank/DDBJ databases">
        <title>Seasonal and diel survey of microbial diversity of the Tyrrhenian coast.</title>
        <authorList>
            <person name="Gattoni G."/>
            <person name="Corral P."/>
        </authorList>
    </citation>
    <scope>NUCLEOTIDE SEQUENCE [LARGE SCALE GENOMIC DNA]</scope>
    <source>
        <strain evidence="2 3">Mr9</strain>
    </source>
</reference>
<dbReference type="InterPro" id="IPR002890">
    <property type="entry name" value="MG2"/>
</dbReference>
<keyword evidence="3" id="KW-1185">Reference proteome</keyword>
<dbReference type="Gene3D" id="2.60.40.1930">
    <property type="match status" value="1"/>
</dbReference>
<gene>
    <name evidence="2" type="ORF">LLW17_00645</name>
</gene>
<dbReference type="Proteomes" id="UP001197770">
    <property type="component" value="Unassembled WGS sequence"/>
</dbReference>
<evidence type="ECO:0000259" key="1">
    <source>
        <dbReference type="Pfam" id="PF01835"/>
    </source>
</evidence>
<dbReference type="EMBL" id="JAJGMW010000001">
    <property type="protein sequence ID" value="MCC4211210.1"/>
    <property type="molecule type" value="Genomic_DNA"/>
</dbReference>
<accession>A0ABS8GNF3</accession>
<dbReference type="Pfam" id="PF01835">
    <property type="entry name" value="MG2"/>
    <property type="match status" value="1"/>
</dbReference>
<organism evidence="2 3">
    <name type="scientific">Leeuwenhoekiella parthenopeia</name>
    <dbReference type="NCBI Taxonomy" id="2890320"/>
    <lineage>
        <taxon>Bacteria</taxon>
        <taxon>Pseudomonadati</taxon>
        <taxon>Bacteroidota</taxon>
        <taxon>Flavobacteriia</taxon>
        <taxon>Flavobacteriales</taxon>
        <taxon>Flavobacteriaceae</taxon>
        <taxon>Leeuwenhoekiella</taxon>
    </lineage>
</organism>